<feature type="non-terminal residue" evidence="1">
    <location>
        <position position="298"/>
    </location>
</feature>
<organism evidence="1 2">
    <name type="scientific">Tegillarca granosa</name>
    <name type="common">Malaysian cockle</name>
    <name type="synonym">Anadara granosa</name>
    <dbReference type="NCBI Taxonomy" id="220873"/>
    <lineage>
        <taxon>Eukaryota</taxon>
        <taxon>Metazoa</taxon>
        <taxon>Spiralia</taxon>
        <taxon>Lophotrochozoa</taxon>
        <taxon>Mollusca</taxon>
        <taxon>Bivalvia</taxon>
        <taxon>Autobranchia</taxon>
        <taxon>Pteriomorphia</taxon>
        <taxon>Arcoida</taxon>
        <taxon>Arcoidea</taxon>
        <taxon>Arcidae</taxon>
        <taxon>Tegillarca</taxon>
    </lineage>
</organism>
<dbReference type="EMBL" id="JARBDR010000657">
    <property type="protein sequence ID" value="KAJ8308407.1"/>
    <property type="molecule type" value="Genomic_DNA"/>
</dbReference>
<protein>
    <submittedName>
        <fullName evidence="1">Uncharacterized protein</fullName>
    </submittedName>
</protein>
<dbReference type="InterPro" id="IPR011335">
    <property type="entry name" value="Restrct_endonuc-II-like"/>
</dbReference>
<gene>
    <name evidence="1" type="ORF">KUTeg_013281</name>
</gene>
<accession>A0ABQ9ET95</accession>
<proteinExistence type="predicted"/>
<dbReference type="PANTHER" id="PTHR46609:SF8">
    <property type="entry name" value="YQAJ VIRAL RECOMBINASE DOMAIN-CONTAINING PROTEIN"/>
    <property type="match status" value="1"/>
</dbReference>
<dbReference type="Proteomes" id="UP001217089">
    <property type="component" value="Unassembled WGS sequence"/>
</dbReference>
<sequence>MYNSRRNFNFKNPAIDLPKVDHIGWPVSGFKQLVPDHRLLCSKLTKEQIDGYFIYRLAGIQMAGDLKALEKGMGMFTGNKNLVCSVIVFVNCIFLSEPVTADKIPTKQGFSDEHLADPHPEQYTNWSGYNDYDRNNTINFCASNSADIAMRYLHPKADIQTAQKDHDYLHLPFGENWVDRALQINEIEARQLERLTRGQADNKKWFAARRWRITASQFGEISKMSTKRDKNKLCKSLINCKIFNTLATLHACVAVMQTMGLNPPCVSKFQNKDKTDYSFELLAFNSVYSLIWGFMTRK</sequence>
<name>A0ABQ9ET95_TEGGR</name>
<dbReference type="SUPFAM" id="SSF52980">
    <property type="entry name" value="Restriction endonuclease-like"/>
    <property type="match status" value="1"/>
</dbReference>
<dbReference type="InterPro" id="IPR011604">
    <property type="entry name" value="PDDEXK-like_dom_sf"/>
</dbReference>
<evidence type="ECO:0000313" key="1">
    <source>
        <dbReference type="EMBL" id="KAJ8308407.1"/>
    </source>
</evidence>
<dbReference type="InterPro" id="IPR051703">
    <property type="entry name" value="NF-kappa-B_Signaling_Reg"/>
</dbReference>
<comment type="caution">
    <text evidence="1">The sequence shown here is derived from an EMBL/GenBank/DDBJ whole genome shotgun (WGS) entry which is preliminary data.</text>
</comment>
<reference evidence="1 2" key="1">
    <citation type="submission" date="2022-12" db="EMBL/GenBank/DDBJ databases">
        <title>Chromosome-level genome of Tegillarca granosa.</title>
        <authorList>
            <person name="Kim J."/>
        </authorList>
    </citation>
    <scope>NUCLEOTIDE SEQUENCE [LARGE SCALE GENOMIC DNA]</scope>
    <source>
        <strain evidence="1">Teg-2019</strain>
        <tissue evidence="1">Adductor muscle</tissue>
    </source>
</reference>
<dbReference type="Gene3D" id="3.90.320.10">
    <property type="match status" value="1"/>
</dbReference>
<evidence type="ECO:0000313" key="2">
    <source>
        <dbReference type="Proteomes" id="UP001217089"/>
    </source>
</evidence>
<keyword evidence="2" id="KW-1185">Reference proteome</keyword>
<dbReference type="PANTHER" id="PTHR46609">
    <property type="entry name" value="EXONUCLEASE, PHAGE-TYPE/RECB, C-TERMINAL DOMAIN-CONTAINING PROTEIN"/>
    <property type="match status" value="1"/>
</dbReference>